<evidence type="ECO:0000313" key="10">
    <source>
        <dbReference type="Proteomes" id="UP001341281"/>
    </source>
</evidence>
<evidence type="ECO:0000256" key="1">
    <source>
        <dbReference type="ARBA" id="ARBA00004141"/>
    </source>
</evidence>
<dbReference type="Pfam" id="PF13962">
    <property type="entry name" value="PGG"/>
    <property type="match status" value="1"/>
</dbReference>
<keyword evidence="10" id="KW-1185">Reference proteome</keyword>
<dbReference type="InterPro" id="IPR002110">
    <property type="entry name" value="Ankyrin_rpt"/>
</dbReference>
<feature type="transmembrane region" description="Helical" evidence="7">
    <location>
        <begin position="479"/>
        <end position="503"/>
    </location>
</feature>
<dbReference type="InterPro" id="IPR036770">
    <property type="entry name" value="Ankyrin_rpt-contain_sf"/>
</dbReference>
<dbReference type="Pfam" id="PF00023">
    <property type="entry name" value="Ank"/>
    <property type="match status" value="1"/>
</dbReference>
<dbReference type="PANTHER" id="PTHR24186:SF54">
    <property type="entry name" value="PGG DOMAIN-CONTAINING PROTEIN"/>
    <property type="match status" value="1"/>
</dbReference>
<dbReference type="Pfam" id="PF12796">
    <property type="entry name" value="Ank_2"/>
    <property type="match status" value="2"/>
</dbReference>
<dbReference type="Gene3D" id="1.25.40.20">
    <property type="entry name" value="Ankyrin repeat-containing domain"/>
    <property type="match status" value="3"/>
</dbReference>
<evidence type="ECO:0000256" key="4">
    <source>
        <dbReference type="ARBA" id="ARBA00022989"/>
    </source>
</evidence>
<dbReference type="PANTHER" id="PTHR24186">
    <property type="entry name" value="PROTEIN PHOSPHATASE 1 REGULATORY SUBUNIT"/>
    <property type="match status" value="1"/>
</dbReference>
<feature type="transmembrane region" description="Helical" evidence="7">
    <location>
        <begin position="437"/>
        <end position="459"/>
    </location>
</feature>
<evidence type="ECO:0000256" key="6">
    <source>
        <dbReference type="ARBA" id="ARBA00023136"/>
    </source>
</evidence>
<evidence type="ECO:0000256" key="7">
    <source>
        <dbReference type="SAM" id="Phobius"/>
    </source>
</evidence>
<proteinExistence type="predicted"/>
<keyword evidence="2 7" id="KW-0812">Transmembrane</keyword>
<dbReference type="InterPro" id="IPR026961">
    <property type="entry name" value="PGG_dom"/>
</dbReference>
<comment type="subcellular location">
    <subcellularLocation>
        <location evidence="1">Membrane</location>
        <topology evidence="1">Multi-pass membrane protein</topology>
    </subcellularLocation>
</comment>
<sequence length="609" mass="68505">MDQRLLMAATNGKVDEELERLVNNESEEVLLGQTGQRSNCLHIASIYGHTNFCATFLQLINSRDRPPSVSSLLSATNSYGETPLLTAVKNGRESLARQLLKEYVDHGLHVAIQSRDEGHESNVLHYAIRNGNKELALELIQAEPALSGHTNRNNESPMFIAVLRGLKDVYDILLRTEGSRYDGANASNALHAAVKYNDADFARKLVQQPADVARRLARQKDEKGDTPMHLTAHFNRVEILEIMLGFDQSLGYEISEPNGDVPLLFSAASRGHVEFARALLKHCPDAPYSNNTGKTCLHEAVCHNQMEFVQFILEENSSLRKLVNMQIFVGERSERRYTDTALHLAVENCNPEMVRALLHHPDIDITVIDKENCAAIWKLSESRSDNYAKTINWNKIFWLILDKDSRAETDIYNLHAEIKNKVIAASREAVKSLTETYTGNTSLVAILIATITFAAAFTLPGGYSSSAESEGLPIMARKVAFQAFLIFDTLGMCSSLAVAFICVTAKWMDFEFLLHYRSLTKKLMWFAYMTTALAFGTGLYTVLSPRVHWLAVAICVLSVSLPILITLIGEWPILLLKFRYYKHFIGNFWLRVSWLCTGRDFRVNPHEMC</sequence>
<evidence type="ECO:0000259" key="8">
    <source>
        <dbReference type="Pfam" id="PF13962"/>
    </source>
</evidence>
<keyword evidence="3" id="KW-0677">Repeat</keyword>
<dbReference type="SUPFAM" id="SSF48403">
    <property type="entry name" value="Ankyrin repeat"/>
    <property type="match status" value="2"/>
</dbReference>
<keyword evidence="5" id="KW-0040">ANK repeat</keyword>
<keyword evidence="4 7" id="KW-1133">Transmembrane helix</keyword>
<evidence type="ECO:0000313" key="9">
    <source>
        <dbReference type="EMBL" id="WVZ49286.1"/>
    </source>
</evidence>
<keyword evidence="6 7" id="KW-0472">Membrane</keyword>
<gene>
    <name evidence="9" type="ORF">U9M48_000655</name>
</gene>
<name>A0AAQ3PH94_PASNO</name>
<evidence type="ECO:0000256" key="2">
    <source>
        <dbReference type="ARBA" id="ARBA00022692"/>
    </source>
</evidence>
<feature type="transmembrane region" description="Helical" evidence="7">
    <location>
        <begin position="523"/>
        <end position="543"/>
    </location>
</feature>
<reference evidence="9 10" key="1">
    <citation type="submission" date="2024-02" db="EMBL/GenBank/DDBJ databases">
        <title>High-quality chromosome-scale genome assembly of Pensacola bahiagrass (Paspalum notatum Flugge var. saurae).</title>
        <authorList>
            <person name="Vega J.M."/>
            <person name="Podio M."/>
            <person name="Orjuela J."/>
            <person name="Siena L.A."/>
            <person name="Pessino S.C."/>
            <person name="Combes M.C."/>
            <person name="Mariac C."/>
            <person name="Albertini E."/>
            <person name="Pupilli F."/>
            <person name="Ortiz J.P.A."/>
            <person name="Leblanc O."/>
        </authorList>
    </citation>
    <scope>NUCLEOTIDE SEQUENCE [LARGE SCALE GENOMIC DNA]</scope>
    <source>
        <strain evidence="9">R1</strain>
        <tissue evidence="9">Leaf</tissue>
    </source>
</reference>
<dbReference type="SMART" id="SM00248">
    <property type="entry name" value="ANK"/>
    <property type="match status" value="9"/>
</dbReference>
<dbReference type="Proteomes" id="UP001341281">
    <property type="component" value="Chromosome 01"/>
</dbReference>
<protein>
    <recommendedName>
        <fullName evidence="8">PGG domain-containing protein</fullName>
    </recommendedName>
</protein>
<feature type="transmembrane region" description="Helical" evidence="7">
    <location>
        <begin position="549"/>
        <end position="576"/>
    </location>
</feature>
<dbReference type="GO" id="GO:0005886">
    <property type="term" value="C:plasma membrane"/>
    <property type="evidence" value="ECO:0007669"/>
    <property type="project" value="TreeGrafter"/>
</dbReference>
<accession>A0AAQ3PH94</accession>
<organism evidence="9 10">
    <name type="scientific">Paspalum notatum var. saurae</name>
    <dbReference type="NCBI Taxonomy" id="547442"/>
    <lineage>
        <taxon>Eukaryota</taxon>
        <taxon>Viridiplantae</taxon>
        <taxon>Streptophyta</taxon>
        <taxon>Embryophyta</taxon>
        <taxon>Tracheophyta</taxon>
        <taxon>Spermatophyta</taxon>
        <taxon>Magnoliopsida</taxon>
        <taxon>Liliopsida</taxon>
        <taxon>Poales</taxon>
        <taxon>Poaceae</taxon>
        <taxon>PACMAD clade</taxon>
        <taxon>Panicoideae</taxon>
        <taxon>Andropogonodae</taxon>
        <taxon>Paspaleae</taxon>
        <taxon>Paspalinae</taxon>
        <taxon>Paspalum</taxon>
    </lineage>
</organism>
<feature type="domain" description="PGG" evidence="8">
    <location>
        <begin position="438"/>
        <end position="542"/>
    </location>
</feature>
<dbReference type="AlphaFoldDB" id="A0AAQ3PH94"/>
<evidence type="ECO:0000256" key="3">
    <source>
        <dbReference type="ARBA" id="ARBA00022737"/>
    </source>
</evidence>
<evidence type="ECO:0000256" key="5">
    <source>
        <dbReference type="ARBA" id="ARBA00023043"/>
    </source>
</evidence>
<dbReference type="EMBL" id="CP144745">
    <property type="protein sequence ID" value="WVZ49286.1"/>
    <property type="molecule type" value="Genomic_DNA"/>
</dbReference>